<keyword evidence="2" id="KW-1185">Reference proteome</keyword>
<dbReference type="RefSeq" id="XP_021111360.1">
    <property type="nucleotide sequence ID" value="XM_021255701.1"/>
</dbReference>
<name>A0AAX6SQ93_HETGA</name>
<dbReference type="AlphaFoldDB" id="A0AAX6SQ93"/>
<evidence type="ECO:0000313" key="2">
    <source>
        <dbReference type="Proteomes" id="UP000694906"/>
    </source>
</evidence>
<gene>
    <name evidence="3" type="primary">LOC110348498</name>
</gene>
<dbReference type="Proteomes" id="UP000694906">
    <property type="component" value="Unplaced"/>
</dbReference>
<evidence type="ECO:0000313" key="3">
    <source>
        <dbReference type="RefSeq" id="XP_021111360.1"/>
    </source>
</evidence>
<protein>
    <submittedName>
        <fullName evidence="3">Uncharacterized protein LOC110348498</fullName>
    </submittedName>
</protein>
<reference evidence="3" key="1">
    <citation type="submission" date="2025-08" db="UniProtKB">
        <authorList>
            <consortium name="RefSeq"/>
        </authorList>
    </citation>
    <scope>IDENTIFICATION</scope>
</reference>
<sequence>MDPAGHAPGTGSSRQALPLGPRPDDSQRWLNPPCGEHRVIQPPSRILASELLERLRQQDHKFAAYWAGSEARESTVDGCPCDEDLEDPVAAQPQRWKPLNKRDQGCRASPRWKAWTLGGVTSSSLCWRLKKLETNVQRCSKSLPQCWEYSCAPPRPAAGLRNLQAPSSTARLRTDHTVKDVEGGAVLSDPAHSAPKRACFLFLY</sequence>
<accession>A0AAX6SQ93</accession>
<proteinExistence type="predicted"/>
<dbReference type="GeneID" id="110348498"/>
<evidence type="ECO:0000256" key="1">
    <source>
        <dbReference type="SAM" id="MobiDB-lite"/>
    </source>
</evidence>
<feature type="region of interest" description="Disordered" evidence="1">
    <location>
        <begin position="1"/>
        <end position="37"/>
    </location>
</feature>
<organism evidence="2 3">
    <name type="scientific">Heterocephalus glaber</name>
    <name type="common">Naked mole rat</name>
    <dbReference type="NCBI Taxonomy" id="10181"/>
    <lineage>
        <taxon>Eukaryota</taxon>
        <taxon>Metazoa</taxon>
        <taxon>Chordata</taxon>
        <taxon>Craniata</taxon>
        <taxon>Vertebrata</taxon>
        <taxon>Euteleostomi</taxon>
        <taxon>Mammalia</taxon>
        <taxon>Eutheria</taxon>
        <taxon>Euarchontoglires</taxon>
        <taxon>Glires</taxon>
        <taxon>Rodentia</taxon>
        <taxon>Hystricomorpha</taxon>
        <taxon>Bathyergidae</taxon>
        <taxon>Heterocephalus</taxon>
    </lineage>
</organism>